<keyword evidence="3 5" id="KW-1133">Transmembrane helix</keyword>
<dbReference type="PANTHER" id="PTHR31204:SF1">
    <property type="entry name" value="SIGMA INTRACELLULAR RECEPTOR 2"/>
    <property type="match status" value="1"/>
</dbReference>
<feature type="transmembrane region" description="Helical" evidence="6">
    <location>
        <begin position="162"/>
        <end position="182"/>
    </location>
</feature>
<keyword evidence="4 5" id="KW-0472">Membrane</keyword>
<organism evidence="8 9">
    <name type="scientific">Serendipita indica (strain DSM 11827)</name>
    <name type="common">Root endophyte fungus</name>
    <name type="synonym">Piriformospora indica</name>
    <dbReference type="NCBI Taxonomy" id="1109443"/>
    <lineage>
        <taxon>Eukaryota</taxon>
        <taxon>Fungi</taxon>
        <taxon>Dikarya</taxon>
        <taxon>Basidiomycota</taxon>
        <taxon>Agaricomycotina</taxon>
        <taxon>Agaricomycetes</taxon>
        <taxon>Sebacinales</taxon>
        <taxon>Serendipitaceae</taxon>
        <taxon>Serendipita</taxon>
    </lineage>
</organism>
<dbReference type="GO" id="GO:0016020">
    <property type="term" value="C:membrane"/>
    <property type="evidence" value="ECO:0007669"/>
    <property type="project" value="UniProtKB-SubCell"/>
</dbReference>
<dbReference type="PROSITE" id="PS51751">
    <property type="entry name" value="EXPERA"/>
    <property type="match status" value="2"/>
</dbReference>
<feature type="transmembrane region" description="Helical" evidence="6">
    <location>
        <begin position="343"/>
        <end position="365"/>
    </location>
</feature>
<dbReference type="Pfam" id="PF05241">
    <property type="entry name" value="EBP"/>
    <property type="match status" value="2"/>
</dbReference>
<feature type="transmembrane region" description="Helical" evidence="6">
    <location>
        <begin position="268"/>
        <end position="288"/>
    </location>
</feature>
<feature type="transmembrane region" description="Helical" evidence="6">
    <location>
        <begin position="12"/>
        <end position="35"/>
    </location>
</feature>
<comment type="caution">
    <text evidence="8">The sequence shown here is derived from an EMBL/GenBank/DDBJ whole genome shotgun (WGS) entry which is preliminary data.</text>
</comment>
<evidence type="ECO:0000259" key="7">
    <source>
        <dbReference type="PROSITE" id="PS51751"/>
    </source>
</evidence>
<dbReference type="AlphaFoldDB" id="G4TQP5"/>
<dbReference type="InParanoid" id="G4TQP5"/>
<evidence type="ECO:0000256" key="3">
    <source>
        <dbReference type="ARBA" id="ARBA00022989"/>
    </source>
</evidence>
<sequence>MSAKPLRQRPLDLLYVVYCSLHLLFSVTVDVLPFWPAFTTQVPVLKQMHGAFTAFAEDYTTKTNDPFKLATRGRVQRDWEFYSFRAFVWIELLLLIPAFIVGIRDLRQNSTRVYPVLLAYASAALAMTGTHVATILKAPSASDKTLDAVSKFYALNDSGRSLLVWGTAPYILVPAIMWVTNMPAKPLRKRPLDLLYVIYCSVHLFFSVTVDVLPLWPVFTTQVPVLRQIHGACTTFAEAYTMKTNDPFMLATRDRIQHGRELHYSFRVFMWIELLFLIPSFIIGIRGLRQDSTIVYPVLLAYASAALVMTVTYMTTILKAPSTSDHLLDAGLKYYALNDRGRLLLILGTIPYILIPAIMWIDMFVRVRGLLAVARRAEEIRKSR</sequence>
<evidence type="ECO:0000256" key="4">
    <source>
        <dbReference type="ARBA" id="ARBA00023136"/>
    </source>
</evidence>
<evidence type="ECO:0000256" key="1">
    <source>
        <dbReference type="ARBA" id="ARBA00004141"/>
    </source>
</evidence>
<feature type="domain" description="EXPERA" evidence="7">
    <location>
        <begin position="11"/>
        <end position="178"/>
    </location>
</feature>
<feature type="transmembrane region" description="Helical" evidence="6">
    <location>
        <begin position="82"/>
        <end position="101"/>
    </location>
</feature>
<reference evidence="8 9" key="1">
    <citation type="journal article" date="2011" name="PLoS Pathog.">
        <title>Endophytic Life Strategies Decoded by Genome and Transcriptome Analyses of the Mutualistic Root Symbiont Piriformospora indica.</title>
        <authorList>
            <person name="Zuccaro A."/>
            <person name="Lahrmann U."/>
            <person name="Guldener U."/>
            <person name="Langen G."/>
            <person name="Pfiffi S."/>
            <person name="Biedenkopf D."/>
            <person name="Wong P."/>
            <person name="Samans B."/>
            <person name="Grimm C."/>
            <person name="Basiewicz M."/>
            <person name="Murat C."/>
            <person name="Martin F."/>
            <person name="Kogel K.H."/>
        </authorList>
    </citation>
    <scope>NUCLEOTIDE SEQUENCE [LARGE SCALE GENOMIC DNA]</scope>
    <source>
        <strain evidence="8 9">DSM 11827</strain>
    </source>
</reference>
<dbReference type="InterPro" id="IPR051987">
    <property type="entry name" value="Sigma-2_receptor-like"/>
</dbReference>
<feature type="transmembrane region" description="Helical" evidence="6">
    <location>
        <begin position="194"/>
        <end position="216"/>
    </location>
</feature>
<feature type="transmembrane region" description="Helical" evidence="6">
    <location>
        <begin position="113"/>
        <end position="136"/>
    </location>
</feature>
<dbReference type="eggNOG" id="KOG0012">
    <property type="taxonomic scope" value="Eukaryota"/>
</dbReference>
<dbReference type="GO" id="GO:0005783">
    <property type="term" value="C:endoplasmic reticulum"/>
    <property type="evidence" value="ECO:0007669"/>
    <property type="project" value="TreeGrafter"/>
</dbReference>
<evidence type="ECO:0000313" key="9">
    <source>
        <dbReference type="Proteomes" id="UP000007148"/>
    </source>
</evidence>
<dbReference type="InterPro" id="IPR033118">
    <property type="entry name" value="EXPERA"/>
</dbReference>
<evidence type="ECO:0000256" key="6">
    <source>
        <dbReference type="SAM" id="Phobius"/>
    </source>
</evidence>
<keyword evidence="2 5" id="KW-0812">Transmembrane</keyword>
<dbReference type="OMA" id="MFTSIAD"/>
<dbReference type="EMBL" id="CAFZ01000241">
    <property type="protein sequence ID" value="CCA73638.1"/>
    <property type="molecule type" value="Genomic_DNA"/>
</dbReference>
<evidence type="ECO:0000256" key="2">
    <source>
        <dbReference type="ARBA" id="ARBA00022692"/>
    </source>
</evidence>
<feature type="domain" description="EXPERA" evidence="7">
    <location>
        <begin position="192"/>
        <end position="360"/>
    </location>
</feature>
<dbReference type="Proteomes" id="UP000007148">
    <property type="component" value="Unassembled WGS sequence"/>
</dbReference>
<evidence type="ECO:0000313" key="8">
    <source>
        <dbReference type="EMBL" id="CCA73638.1"/>
    </source>
</evidence>
<evidence type="ECO:0000256" key="5">
    <source>
        <dbReference type="PROSITE-ProRule" id="PRU01087"/>
    </source>
</evidence>
<accession>G4TQP5</accession>
<gene>
    <name evidence="8" type="ORF">PIIN_07591</name>
</gene>
<dbReference type="HOGENOM" id="CLU_719846_0_0_1"/>
<dbReference type="STRING" id="1109443.G4TQP5"/>
<keyword evidence="9" id="KW-1185">Reference proteome</keyword>
<comment type="subcellular location">
    <subcellularLocation>
        <location evidence="1">Membrane</location>
        <topology evidence="1">Multi-pass membrane protein</topology>
    </subcellularLocation>
</comment>
<proteinExistence type="predicted"/>
<dbReference type="OrthoDB" id="433124at2759"/>
<name>G4TQP5_SERID</name>
<dbReference type="PANTHER" id="PTHR31204">
    <property type="entry name" value="SIGMA INTRACELLULAR RECEPTOR 2"/>
    <property type="match status" value="1"/>
</dbReference>
<protein>
    <recommendedName>
        <fullName evidence="7">EXPERA domain-containing protein</fullName>
    </recommendedName>
</protein>
<feature type="transmembrane region" description="Helical" evidence="6">
    <location>
        <begin position="295"/>
        <end position="318"/>
    </location>
</feature>